<dbReference type="Proteomes" id="UP001232725">
    <property type="component" value="Unassembled WGS sequence"/>
</dbReference>
<keyword evidence="3" id="KW-1185">Reference proteome</keyword>
<proteinExistence type="predicted"/>
<reference evidence="2 3" key="1">
    <citation type="submission" date="2023-08" db="EMBL/GenBank/DDBJ databases">
        <title>Arthrobacter horti sp. nov., isolated from forest soil.</title>
        <authorList>
            <person name="Park M."/>
        </authorList>
    </citation>
    <scope>NUCLEOTIDE SEQUENCE [LARGE SCALE GENOMIC DNA]</scope>
    <source>
        <strain evidence="2 3">YJM1</strain>
    </source>
</reference>
<evidence type="ECO:0000313" key="2">
    <source>
        <dbReference type="EMBL" id="MDP5226550.1"/>
    </source>
</evidence>
<evidence type="ECO:0008006" key="4">
    <source>
        <dbReference type="Google" id="ProtNLM"/>
    </source>
</evidence>
<feature type="signal peptide" evidence="1">
    <location>
        <begin position="1"/>
        <end position="19"/>
    </location>
</feature>
<comment type="caution">
    <text evidence="2">The sequence shown here is derived from an EMBL/GenBank/DDBJ whole genome shotgun (WGS) entry which is preliminary data.</text>
</comment>
<protein>
    <recommendedName>
        <fullName evidence="4">Lipoprotein</fullName>
    </recommendedName>
</protein>
<evidence type="ECO:0000313" key="3">
    <source>
        <dbReference type="Proteomes" id="UP001232725"/>
    </source>
</evidence>
<evidence type="ECO:0000256" key="1">
    <source>
        <dbReference type="SAM" id="SignalP"/>
    </source>
</evidence>
<sequence>MRTLKVVLLMGILAALLSACTGNSKNDDASYAEKYKGAVTSITHVQSVDSSYKSNAGMGRTGDVFITADTDDRTAMLALLKKAFPAIVNAAAGDPEARLEIRVTSSTGDYSVSPLDLGYSSSLQTLSSYRDFLTAHPELNSAG</sequence>
<name>A0ABT9IN57_9MICC</name>
<dbReference type="RefSeq" id="WP_305995594.1">
    <property type="nucleotide sequence ID" value="NZ_JAVALS010000002.1"/>
</dbReference>
<dbReference type="PROSITE" id="PS51257">
    <property type="entry name" value="PROKAR_LIPOPROTEIN"/>
    <property type="match status" value="1"/>
</dbReference>
<keyword evidence="1" id="KW-0732">Signal</keyword>
<accession>A0ABT9IN57</accession>
<feature type="chain" id="PRO_5045723711" description="Lipoprotein" evidence="1">
    <location>
        <begin position="20"/>
        <end position="143"/>
    </location>
</feature>
<organism evidence="2 3">
    <name type="scientific">Arthrobacter horti</name>
    <dbReference type="NCBI Taxonomy" id="3068273"/>
    <lineage>
        <taxon>Bacteria</taxon>
        <taxon>Bacillati</taxon>
        <taxon>Actinomycetota</taxon>
        <taxon>Actinomycetes</taxon>
        <taxon>Micrococcales</taxon>
        <taxon>Micrococcaceae</taxon>
        <taxon>Arthrobacter</taxon>
    </lineage>
</organism>
<gene>
    <name evidence="2" type="ORF">Q9R02_05210</name>
</gene>
<dbReference type="EMBL" id="JAVALS010000002">
    <property type="protein sequence ID" value="MDP5226550.1"/>
    <property type="molecule type" value="Genomic_DNA"/>
</dbReference>